<dbReference type="Proteomes" id="UP001628179">
    <property type="component" value="Unassembled WGS sequence"/>
</dbReference>
<keyword evidence="3" id="KW-1185">Reference proteome</keyword>
<evidence type="ECO:0000313" key="2">
    <source>
        <dbReference type="EMBL" id="GAB1314156.1"/>
    </source>
</evidence>
<comment type="caution">
    <text evidence="2">The sequence shown here is derived from an EMBL/GenBank/DDBJ whole genome shotgun (WGS) entry which is preliminary data.</text>
</comment>
<evidence type="ECO:0000313" key="3">
    <source>
        <dbReference type="Proteomes" id="UP001628179"/>
    </source>
</evidence>
<feature type="region of interest" description="Disordered" evidence="1">
    <location>
        <begin position="97"/>
        <end position="143"/>
    </location>
</feature>
<organism evidence="2 3">
    <name type="scientific">Madurella fahalii</name>
    <dbReference type="NCBI Taxonomy" id="1157608"/>
    <lineage>
        <taxon>Eukaryota</taxon>
        <taxon>Fungi</taxon>
        <taxon>Dikarya</taxon>
        <taxon>Ascomycota</taxon>
        <taxon>Pezizomycotina</taxon>
        <taxon>Sordariomycetes</taxon>
        <taxon>Sordariomycetidae</taxon>
        <taxon>Sordariales</taxon>
        <taxon>Sordariales incertae sedis</taxon>
        <taxon>Madurella</taxon>
    </lineage>
</organism>
<gene>
    <name evidence="2" type="ORF">MFIFM68171_04366</name>
</gene>
<feature type="compositionally biased region" description="Acidic residues" evidence="1">
    <location>
        <begin position="386"/>
        <end position="406"/>
    </location>
</feature>
<protein>
    <submittedName>
        <fullName evidence="2">Uncharacterized protein</fullName>
    </submittedName>
</protein>
<dbReference type="GeneID" id="98175109"/>
<accession>A0ABQ0G8V1</accession>
<feature type="region of interest" description="Disordered" evidence="1">
    <location>
        <begin position="39"/>
        <end position="76"/>
    </location>
</feature>
<evidence type="ECO:0000256" key="1">
    <source>
        <dbReference type="SAM" id="MobiDB-lite"/>
    </source>
</evidence>
<reference evidence="2 3" key="1">
    <citation type="submission" date="2024-09" db="EMBL/GenBank/DDBJ databases">
        <title>Itraconazole resistance in Madurella fahalii resulting from another homologue of gene encoding cytochrome P450 14-alpha sterol demethylase (CYP51).</title>
        <authorList>
            <person name="Yoshioka I."/>
            <person name="Fahal A.H."/>
            <person name="Kaneko S."/>
            <person name="Yaguchi T."/>
        </authorList>
    </citation>
    <scope>NUCLEOTIDE SEQUENCE [LARGE SCALE GENOMIC DNA]</scope>
    <source>
        <strain evidence="2 3">IFM 68171</strain>
    </source>
</reference>
<feature type="region of interest" description="Disordered" evidence="1">
    <location>
        <begin position="355"/>
        <end position="406"/>
    </location>
</feature>
<feature type="compositionally biased region" description="Polar residues" evidence="1">
    <location>
        <begin position="131"/>
        <end position="143"/>
    </location>
</feature>
<proteinExistence type="predicted"/>
<sequence length="406" mass="43580">MMHSLLNASVVSVPHNHAPSGAYTVDTMLNEISRQLVGNTKRYSRGSSGQQRVPTAMRISKPGSANNSPRSSTLQSRRRTLIGDGFQGRLVSPAVDSTYLPTPASEIPSEPLYERNSRPARPVSWHPSPHYHTQQPLYPQQGSSTLAYPYSTYSEADILASLQHLPPTPAIYSGYASPTESFSPLSLPYSSFGSQPVYSPLSQPVPTQLEQPEQQHAPAAFRSSPCVDYNPAAALPELAYLPAPQLTDDSLAWESFPPGNSLLDRHTAPPTPEDFACSIISSDAAAPDGTGTRGRKETAYQPVIVDDGGDDESDGEILYGMGLYDAPDHGKGTASGGDSSLDMLHRSAIFSLLGSRDAERAREEEDCPDTGKGLGLKLEDAWEPPASDDEEDADDDADADGEGHDE</sequence>
<dbReference type="EMBL" id="BAAFSV010000002">
    <property type="protein sequence ID" value="GAB1314156.1"/>
    <property type="molecule type" value="Genomic_DNA"/>
</dbReference>
<dbReference type="RefSeq" id="XP_070915887.1">
    <property type="nucleotide sequence ID" value="XM_071059786.1"/>
</dbReference>
<name>A0ABQ0G8V1_9PEZI</name>